<comment type="function">
    <text evidence="6 9">Catalyzes cyclization of the linear tetrapyrrole, hydroxymethylbilane, to the macrocyclic uroporphyrinogen III.</text>
</comment>
<dbReference type="InterPro" id="IPR003754">
    <property type="entry name" value="4pyrrol_synth_uPrphyn_synth"/>
</dbReference>
<dbReference type="EC" id="4.2.1.75" evidence="3 9"/>
<evidence type="ECO:0000256" key="3">
    <source>
        <dbReference type="ARBA" id="ARBA00013109"/>
    </source>
</evidence>
<comment type="catalytic activity">
    <reaction evidence="8 9">
        <text>hydroxymethylbilane = uroporphyrinogen III + H2O</text>
        <dbReference type="Rhea" id="RHEA:18965"/>
        <dbReference type="ChEBI" id="CHEBI:15377"/>
        <dbReference type="ChEBI" id="CHEBI:57308"/>
        <dbReference type="ChEBI" id="CHEBI:57845"/>
        <dbReference type="EC" id="4.2.1.75"/>
    </reaction>
</comment>
<dbReference type="EMBL" id="ARXR01000004">
    <property type="protein sequence ID" value="MBF5052095.1"/>
    <property type="molecule type" value="Genomic_DNA"/>
</dbReference>
<keyword evidence="12" id="KW-1185">Reference proteome</keyword>
<evidence type="ECO:0000256" key="4">
    <source>
        <dbReference type="ARBA" id="ARBA00023239"/>
    </source>
</evidence>
<comment type="pathway">
    <text evidence="1 9">Porphyrin-containing compound metabolism; protoporphyrin-IX biosynthesis; coproporphyrinogen-III from 5-aminolevulinate: step 3/4.</text>
</comment>
<dbReference type="PANTHER" id="PTHR38042">
    <property type="entry name" value="UROPORPHYRINOGEN-III SYNTHASE, CHLOROPLASTIC"/>
    <property type="match status" value="1"/>
</dbReference>
<keyword evidence="5 9" id="KW-0627">Porphyrin biosynthesis</keyword>
<evidence type="ECO:0000259" key="10">
    <source>
        <dbReference type="Pfam" id="PF02602"/>
    </source>
</evidence>
<reference evidence="11 12" key="1">
    <citation type="submission" date="2012-09" db="EMBL/GenBank/DDBJ databases">
        <title>Genome Sequence of alkane-degrading Bacterium Alcanivorax venustensis ISO4.</title>
        <authorList>
            <person name="Lai Q."/>
            <person name="Shao Z."/>
        </authorList>
    </citation>
    <scope>NUCLEOTIDE SEQUENCE [LARGE SCALE GENOMIC DNA]</scope>
    <source>
        <strain evidence="11 12">ISO4</strain>
    </source>
</reference>
<evidence type="ECO:0000256" key="9">
    <source>
        <dbReference type="RuleBase" id="RU366031"/>
    </source>
</evidence>
<organism evidence="11 12">
    <name type="scientific">Alloalcanivorax venustensis ISO4</name>
    <dbReference type="NCBI Taxonomy" id="1177184"/>
    <lineage>
        <taxon>Bacteria</taxon>
        <taxon>Pseudomonadati</taxon>
        <taxon>Pseudomonadota</taxon>
        <taxon>Gammaproteobacteria</taxon>
        <taxon>Oceanospirillales</taxon>
        <taxon>Alcanivoracaceae</taxon>
        <taxon>Alloalcanivorax</taxon>
    </lineage>
</organism>
<dbReference type="Proteomes" id="UP000644441">
    <property type="component" value="Unassembled WGS sequence"/>
</dbReference>
<comment type="caution">
    <text evidence="11">The sequence shown here is derived from an EMBL/GenBank/DDBJ whole genome shotgun (WGS) entry which is preliminary data.</text>
</comment>
<dbReference type="InterPro" id="IPR039793">
    <property type="entry name" value="UROS/Hem4"/>
</dbReference>
<dbReference type="InterPro" id="IPR036108">
    <property type="entry name" value="4pyrrol_syn_uPrphyn_synt_sf"/>
</dbReference>
<dbReference type="RefSeq" id="WP_194855176.1">
    <property type="nucleotide sequence ID" value="NZ_ARXR01000004.1"/>
</dbReference>
<evidence type="ECO:0000256" key="1">
    <source>
        <dbReference type="ARBA" id="ARBA00004772"/>
    </source>
</evidence>
<keyword evidence="4 9" id="KW-0456">Lyase</keyword>
<dbReference type="SUPFAM" id="SSF69618">
    <property type="entry name" value="HemD-like"/>
    <property type="match status" value="1"/>
</dbReference>
<dbReference type="Pfam" id="PF02602">
    <property type="entry name" value="HEM4"/>
    <property type="match status" value="1"/>
</dbReference>
<dbReference type="PANTHER" id="PTHR38042:SF1">
    <property type="entry name" value="UROPORPHYRINOGEN-III SYNTHASE, CHLOROPLASTIC"/>
    <property type="match status" value="1"/>
</dbReference>
<evidence type="ECO:0000256" key="6">
    <source>
        <dbReference type="ARBA" id="ARBA00037589"/>
    </source>
</evidence>
<evidence type="ECO:0000313" key="11">
    <source>
        <dbReference type="EMBL" id="MBF5052095.1"/>
    </source>
</evidence>
<sequence length="234" mass="24765">MSRAVVVTRPAGQGEPLAARLVDAGHRAWAVPALAIEPLPLADAHRRLLFDLDLYHAVFFVSANAAHHALNAFADLWPQWPVGVHWLAVGESTAAVIRDAGLTPEYPRSGFNSEAVLALPCLASVAEKRILICRGDSGRDWLAARLREKGAGVDVVPFYRRLPAPGRHWPEGADTVMITSVEGWRAMAALVPAGATVIAAGERVAAAVAEQHPGPLEVAASAHDSDMLAAVPPS</sequence>
<name>A0ABS0ADB7_9GAMM</name>
<gene>
    <name evidence="11" type="ORF">ISO4_00697</name>
</gene>
<evidence type="ECO:0000256" key="7">
    <source>
        <dbReference type="ARBA" id="ARBA00040167"/>
    </source>
</evidence>
<protein>
    <recommendedName>
        <fullName evidence="7 9">Uroporphyrinogen-III synthase</fullName>
        <ecNumber evidence="3 9">4.2.1.75</ecNumber>
    </recommendedName>
</protein>
<proteinExistence type="inferred from homology"/>
<evidence type="ECO:0000256" key="5">
    <source>
        <dbReference type="ARBA" id="ARBA00023244"/>
    </source>
</evidence>
<evidence type="ECO:0000256" key="2">
    <source>
        <dbReference type="ARBA" id="ARBA00008133"/>
    </source>
</evidence>
<feature type="domain" description="Tetrapyrrole biosynthesis uroporphyrinogen III synthase" evidence="10">
    <location>
        <begin position="16"/>
        <end position="227"/>
    </location>
</feature>
<evidence type="ECO:0000256" key="8">
    <source>
        <dbReference type="ARBA" id="ARBA00048617"/>
    </source>
</evidence>
<dbReference type="Gene3D" id="3.40.50.10090">
    <property type="match status" value="2"/>
</dbReference>
<accession>A0ABS0ADB7</accession>
<dbReference type="CDD" id="cd06578">
    <property type="entry name" value="HemD"/>
    <property type="match status" value="1"/>
</dbReference>
<evidence type="ECO:0000313" key="12">
    <source>
        <dbReference type="Proteomes" id="UP000644441"/>
    </source>
</evidence>
<comment type="similarity">
    <text evidence="2 9">Belongs to the uroporphyrinogen-III synthase family.</text>
</comment>